<accession>A0A178N2C3</accession>
<dbReference type="Proteomes" id="UP000078543">
    <property type="component" value="Unassembled WGS sequence"/>
</dbReference>
<dbReference type="SUPFAM" id="SSF52266">
    <property type="entry name" value="SGNH hydrolase"/>
    <property type="match status" value="1"/>
</dbReference>
<evidence type="ECO:0008006" key="3">
    <source>
        <dbReference type="Google" id="ProtNLM"/>
    </source>
</evidence>
<protein>
    <recommendedName>
        <fullName evidence="3">SGNH hydrolase-type esterase domain-containing protein</fullName>
    </recommendedName>
</protein>
<dbReference type="AlphaFoldDB" id="A0A178N2C3"/>
<dbReference type="GO" id="GO:0016788">
    <property type="term" value="F:hydrolase activity, acting on ester bonds"/>
    <property type="evidence" value="ECO:0007669"/>
    <property type="project" value="UniProtKB-ARBA"/>
</dbReference>
<comment type="caution">
    <text evidence="1">The sequence shown here is derived from an EMBL/GenBank/DDBJ whole genome shotgun (WGS) entry which is preliminary data.</text>
</comment>
<dbReference type="CDD" id="cd00229">
    <property type="entry name" value="SGNH_hydrolase"/>
    <property type="match status" value="1"/>
</dbReference>
<dbReference type="Gene3D" id="3.40.50.1110">
    <property type="entry name" value="SGNH hydrolase"/>
    <property type="match status" value="1"/>
</dbReference>
<reference evidence="1 2" key="1">
    <citation type="submission" date="2016-04" db="EMBL/GenBank/DDBJ databases">
        <title>Draft genome sequence of freshwater magnetotactic bacteria Magnetospirillum marisnigri SP-1 and Magnetospirillum moscoviense BB-1.</title>
        <authorList>
            <person name="Koziaeva V."/>
            <person name="Dziuba M.V."/>
            <person name="Ivanov T.M."/>
            <person name="Kuznetsov B."/>
            <person name="Grouzdev D.S."/>
        </authorList>
    </citation>
    <scope>NUCLEOTIDE SEQUENCE [LARGE SCALE GENOMIC DNA]</scope>
    <source>
        <strain evidence="1 2">BB-1</strain>
    </source>
</reference>
<evidence type="ECO:0000313" key="1">
    <source>
        <dbReference type="EMBL" id="OAN67011.1"/>
    </source>
</evidence>
<organism evidence="1 2">
    <name type="scientific">Magnetospirillum moscoviense</name>
    <dbReference type="NCBI Taxonomy" id="1437059"/>
    <lineage>
        <taxon>Bacteria</taxon>
        <taxon>Pseudomonadati</taxon>
        <taxon>Pseudomonadota</taxon>
        <taxon>Alphaproteobacteria</taxon>
        <taxon>Rhodospirillales</taxon>
        <taxon>Rhodospirillaceae</taxon>
        <taxon>Magnetospirillum</taxon>
    </lineage>
</organism>
<dbReference type="RefSeq" id="WP_068496427.1">
    <property type="nucleotide sequence ID" value="NZ_LWQU01000011.1"/>
</dbReference>
<gene>
    <name evidence="1" type="ORF">A6A05_05505</name>
</gene>
<proteinExistence type="predicted"/>
<dbReference type="EMBL" id="LWQU01000011">
    <property type="protein sequence ID" value="OAN67011.1"/>
    <property type="molecule type" value="Genomic_DNA"/>
</dbReference>
<name>A0A178N2C3_9PROT</name>
<sequence>MRRRRLRTRAEFNPLAALARMIPRLCLLLLVLLPVAELVAGIVLLRIPEPRPNASSTLSDQQISQLYGVEDAGPVREMLGEMRDLGDAGYWPLVEYRMKPFAGKHVTVGPDGWRMVPRVEGEGAKVFVFGGSAVFGTGNADGQTIPAYLDTLLLEAGKSARVFNFGVPGWISTQERIALEQMVVAGNKPDLAIFIDGFEDLRRCDGSDRTAFSEQLAATEAKPSLATMVAHSALAKLAGRLRSPPAKGLLPLVCTHDSEVERALARLEVNRRMILAMADRLGFKVLFVQQPVPTFAYDNAKRLVPVSPTEMAPLVGVAKGYSRLAEARAAGRPTEPETLWLAELEPATGNAYVDIVDYSPSFNRAIAETVVRHVLDKSLLP</sequence>
<dbReference type="InterPro" id="IPR036514">
    <property type="entry name" value="SGNH_hydro_sf"/>
</dbReference>
<dbReference type="STRING" id="1437059.A6A05_05505"/>
<evidence type="ECO:0000313" key="2">
    <source>
        <dbReference type="Proteomes" id="UP000078543"/>
    </source>
</evidence>
<dbReference type="OrthoDB" id="8480707at2"/>
<keyword evidence="2" id="KW-1185">Reference proteome</keyword>